<dbReference type="Proteomes" id="UP000265618">
    <property type="component" value="Unassembled WGS sequence"/>
</dbReference>
<name>A0A9K3CX81_9EUKA</name>
<reference evidence="2 3" key="1">
    <citation type="journal article" date="2018" name="PLoS ONE">
        <title>The draft genome of Kipferlia bialata reveals reductive genome evolution in fornicate parasites.</title>
        <authorList>
            <person name="Tanifuji G."/>
            <person name="Takabayashi S."/>
            <person name="Kume K."/>
            <person name="Takagi M."/>
            <person name="Nakayama T."/>
            <person name="Kamikawa R."/>
            <person name="Inagaki Y."/>
            <person name="Hashimoto T."/>
        </authorList>
    </citation>
    <scope>NUCLEOTIDE SEQUENCE [LARGE SCALE GENOMIC DNA]</scope>
    <source>
        <strain evidence="2">NY0173</strain>
    </source>
</reference>
<dbReference type="InterPro" id="IPR027974">
    <property type="entry name" value="DUF4470"/>
</dbReference>
<dbReference type="EMBL" id="BDIP01001281">
    <property type="protein sequence ID" value="GIQ84038.1"/>
    <property type="molecule type" value="Genomic_DNA"/>
</dbReference>
<sequence>MEGLDLSRCVNGNRIHHNATPPYYPFGNTPPHSLLDTVPHRERTGELGVGGISILTLGSGDIRHVLQTVLSISHGLPKCPPLDISQNDILPSILARNTLLLYMLSRVPPAGTPTRTLHIRASIDAWYCSTTTPARRAVVMEAIGALSISLESAGSLSRLDLLNDGREGVLRCLDNTSRERVREVYIFWLGLPAEVPDGHSQELLKHTRTMPGLPKEMARDKGRAEYIEQLATDTLSGMTAYPDTAMPRDRRCLDLAVQEVEGYLATGGIRWWDAEKKAYSTPTELCPPLFYAETYPYTNTSVPPLPYTAGVSVALFQKERADILASRTPLASLLKHSMGVWADALCGRGVHSAAGRIRSLELCVGDMVDTCDTLRQMGRRYATVDSSNVPDYVGILQYLVSVVPVLREGDSAVGTEPGRTRFESISMSMDANSTIEAHLSLHLGIPLHLWPVFLGCLATNAVPKSTGGAEIPLENYIGNDATCLHTKITPPTTQVVHVQRVPSPLYQLGSGSIPVAPTLSSKPLAGTLAGLIRRCVPSGCHVPTRLFSYLSPSGLVRMLLQAVADGRISPDVGTVSADVSDPAPLSLGMDVMEYLLRDKTDWCSLKELFLVFKADGLAIPESQAALDPVRMTLDISGIDLTPDEFEGGHHNISLLLSHSEAAAEVPHRAAAECVRGKRGSGVGLAHDLYIAACDGGNRVTAIVDARYAMCPVGLCVMFHEHILEDWRELPGKMAVRLGASGTEVMRAAQLFQKTGHQVVVHVSQAVSIPPERVTVEPLSVPVHEVLHLYRASPVEGVTYNDNHRVTVRLRPDVGCVSATLIGTSPSRDVSVQTEDGSSLTLRMLQYATAVTRVKQSRHSFTVSLSPLKPAPIFLASPNTHRTLDPSDPAVLSKLLDGQLATRDLCSLPEYNGTSVPMVASLFKNAVLTGHLEANTLRFLSGSDGAKNADGRPVDPRERVRMLPEQSVERRMLESHLINVACVRTGVKSGACVVVSQPSGDLSGFVYVQQGIYNVCGCTSVARGVVFCPPPPTDAAAKRVLGAFWFIKGLDKQQVPGIGPAGLRAYASMQQYATHSVPQLFQGVTPKDILPQSVWVSTPPALRQYFTVIAVMYLPARDDAIRIQWQSERPKLKYNKKSIEGLVPDTCTGRVGNARIAEGLELAIRVRYAEKSRRHILYCAYNQDEVAAVAKEDQKRDWKRQ</sequence>
<gene>
    <name evidence="2" type="ORF">KIPB_005463</name>
</gene>
<organism evidence="2 3">
    <name type="scientific">Kipferlia bialata</name>
    <dbReference type="NCBI Taxonomy" id="797122"/>
    <lineage>
        <taxon>Eukaryota</taxon>
        <taxon>Metamonada</taxon>
        <taxon>Carpediemonas-like organisms</taxon>
        <taxon>Kipferlia</taxon>
    </lineage>
</organism>
<keyword evidence="3" id="KW-1185">Reference proteome</keyword>
<dbReference type="AlphaFoldDB" id="A0A9K3CX81"/>
<dbReference type="OrthoDB" id="432970at2759"/>
<protein>
    <recommendedName>
        <fullName evidence="1">DUF4470 domain-containing protein</fullName>
    </recommendedName>
</protein>
<evidence type="ECO:0000259" key="1">
    <source>
        <dbReference type="Pfam" id="PF14737"/>
    </source>
</evidence>
<feature type="domain" description="DUF4470" evidence="1">
    <location>
        <begin position="25"/>
        <end position="127"/>
    </location>
</feature>
<comment type="caution">
    <text evidence="2">The sequence shown here is derived from an EMBL/GenBank/DDBJ whole genome shotgun (WGS) entry which is preliminary data.</text>
</comment>
<dbReference type="Pfam" id="PF14737">
    <property type="entry name" value="DUF4470"/>
    <property type="match status" value="1"/>
</dbReference>
<accession>A0A9K3CX81</accession>
<proteinExistence type="predicted"/>
<evidence type="ECO:0000313" key="2">
    <source>
        <dbReference type="EMBL" id="GIQ84038.1"/>
    </source>
</evidence>
<evidence type="ECO:0000313" key="3">
    <source>
        <dbReference type="Proteomes" id="UP000265618"/>
    </source>
</evidence>